<keyword evidence="2" id="KW-0732">Signal</keyword>
<organism evidence="3 4">
    <name type="scientific">Gossypium mustelinum</name>
    <name type="common">Cotton</name>
    <name type="synonym">Gossypium caicoense</name>
    <dbReference type="NCBI Taxonomy" id="34275"/>
    <lineage>
        <taxon>Eukaryota</taxon>
        <taxon>Viridiplantae</taxon>
        <taxon>Streptophyta</taxon>
        <taxon>Embryophyta</taxon>
        <taxon>Tracheophyta</taxon>
        <taxon>Spermatophyta</taxon>
        <taxon>Magnoliopsida</taxon>
        <taxon>eudicotyledons</taxon>
        <taxon>Gunneridae</taxon>
        <taxon>Pentapetalae</taxon>
        <taxon>rosids</taxon>
        <taxon>malvids</taxon>
        <taxon>Malvales</taxon>
        <taxon>Malvaceae</taxon>
        <taxon>Malvoideae</taxon>
        <taxon>Gossypium</taxon>
    </lineage>
</organism>
<feature type="transmembrane region" description="Helical" evidence="1">
    <location>
        <begin position="87"/>
        <end position="107"/>
    </location>
</feature>
<feature type="signal peptide" evidence="2">
    <location>
        <begin position="1"/>
        <end position="18"/>
    </location>
</feature>
<dbReference type="AlphaFoldDB" id="A0A5D2W7Z4"/>
<evidence type="ECO:0000313" key="3">
    <source>
        <dbReference type="EMBL" id="TYI97765.1"/>
    </source>
</evidence>
<name>A0A5D2W7Z4_GOSMU</name>
<evidence type="ECO:0000256" key="1">
    <source>
        <dbReference type="SAM" id="Phobius"/>
    </source>
</evidence>
<keyword evidence="1" id="KW-0812">Transmembrane</keyword>
<sequence>MAWNLLCLHSVYMSLKVAFSMEAATTFTDIFDDHLSDGLSAKPQRFGEKLNWKPKLMKKRVLFYVHEFTFPTLLHFLPPFLNRFRNATFSLFIYYFGFFYSILFLNLG</sequence>
<reference evidence="3 4" key="1">
    <citation type="submission" date="2019-07" db="EMBL/GenBank/DDBJ databases">
        <title>WGS assembly of Gossypium mustelinum.</title>
        <authorList>
            <person name="Chen Z.J."/>
            <person name="Sreedasyam A."/>
            <person name="Ando A."/>
            <person name="Song Q."/>
            <person name="De L."/>
            <person name="Hulse-Kemp A."/>
            <person name="Ding M."/>
            <person name="Ye W."/>
            <person name="Kirkbride R."/>
            <person name="Jenkins J."/>
            <person name="Plott C."/>
            <person name="Lovell J."/>
            <person name="Lin Y.-M."/>
            <person name="Vaughn R."/>
            <person name="Liu B."/>
            <person name="Li W."/>
            <person name="Simpson S."/>
            <person name="Scheffler B."/>
            <person name="Saski C."/>
            <person name="Grover C."/>
            <person name="Hu G."/>
            <person name="Conover J."/>
            <person name="Carlson J."/>
            <person name="Shu S."/>
            <person name="Boston L."/>
            <person name="Williams M."/>
            <person name="Peterson D."/>
            <person name="Mcgee K."/>
            <person name="Jones D."/>
            <person name="Wendel J."/>
            <person name="Stelly D."/>
            <person name="Grimwood J."/>
            <person name="Schmutz J."/>
        </authorList>
    </citation>
    <scope>NUCLEOTIDE SEQUENCE [LARGE SCALE GENOMIC DNA]</scope>
    <source>
        <strain evidence="3">1408120.09</strain>
    </source>
</reference>
<proteinExistence type="predicted"/>
<keyword evidence="1" id="KW-0472">Membrane</keyword>
<feature type="transmembrane region" description="Helical" evidence="1">
    <location>
        <begin position="61"/>
        <end position="81"/>
    </location>
</feature>
<feature type="chain" id="PRO_5022885044" evidence="2">
    <location>
        <begin position="19"/>
        <end position="108"/>
    </location>
</feature>
<evidence type="ECO:0000256" key="2">
    <source>
        <dbReference type="SAM" id="SignalP"/>
    </source>
</evidence>
<keyword evidence="4" id="KW-1185">Reference proteome</keyword>
<gene>
    <name evidence="3" type="ORF">E1A91_D01G165900v1</name>
</gene>
<dbReference type="EMBL" id="CM017649">
    <property type="protein sequence ID" value="TYI97765.1"/>
    <property type="molecule type" value="Genomic_DNA"/>
</dbReference>
<keyword evidence="1" id="KW-1133">Transmembrane helix</keyword>
<protein>
    <submittedName>
        <fullName evidence="3">Uncharacterized protein</fullName>
    </submittedName>
</protein>
<evidence type="ECO:0000313" key="4">
    <source>
        <dbReference type="Proteomes" id="UP000323597"/>
    </source>
</evidence>
<dbReference type="Proteomes" id="UP000323597">
    <property type="component" value="Chromosome D01"/>
</dbReference>
<accession>A0A5D2W7Z4</accession>